<evidence type="ECO:0000256" key="1">
    <source>
        <dbReference type="ARBA" id="ARBA00004141"/>
    </source>
</evidence>
<feature type="domain" description="Peptidase S54 rhomboid" evidence="6">
    <location>
        <begin position="60"/>
        <end position="88"/>
    </location>
</feature>
<name>A0A1F5J9I8_9BACT</name>
<dbReference type="Proteomes" id="UP000177042">
    <property type="component" value="Unassembled WGS sequence"/>
</dbReference>
<proteinExistence type="predicted"/>
<keyword evidence="2 5" id="KW-0812">Transmembrane</keyword>
<feature type="transmembrane region" description="Helical" evidence="5">
    <location>
        <begin position="12"/>
        <end position="30"/>
    </location>
</feature>
<comment type="caution">
    <text evidence="7">The sequence shown here is derived from an EMBL/GenBank/DDBJ whole genome shotgun (WGS) entry which is preliminary data.</text>
</comment>
<feature type="transmembrane region" description="Helical" evidence="5">
    <location>
        <begin position="80"/>
        <end position="102"/>
    </location>
</feature>
<evidence type="ECO:0000256" key="4">
    <source>
        <dbReference type="ARBA" id="ARBA00023136"/>
    </source>
</evidence>
<keyword evidence="4 5" id="KW-0472">Membrane</keyword>
<dbReference type="Gene3D" id="1.20.1540.10">
    <property type="entry name" value="Rhomboid-like"/>
    <property type="match status" value="1"/>
</dbReference>
<sequence>MIPLRDNQPPPTFAGWVLILIAINIYIFYLELASFNPDVFIVQYALIPGEINFSNLQNLRPFITSQFLHGGFLHIISNMLFLWIFGGNGVAFFAHVGGFIYLKNCFTAFRHCILLIYHDPSQKVLTNNSFAAFFYIFFFV</sequence>
<comment type="subcellular location">
    <subcellularLocation>
        <location evidence="1">Membrane</location>
        <topology evidence="1">Multi-pass membrane protein</topology>
    </subcellularLocation>
</comment>
<evidence type="ECO:0000259" key="6">
    <source>
        <dbReference type="Pfam" id="PF01694"/>
    </source>
</evidence>
<dbReference type="InterPro" id="IPR035952">
    <property type="entry name" value="Rhomboid-like_sf"/>
</dbReference>
<protein>
    <recommendedName>
        <fullName evidence="6">Peptidase S54 rhomboid domain-containing protein</fullName>
    </recommendedName>
</protein>
<evidence type="ECO:0000256" key="2">
    <source>
        <dbReference type="ARBA" id="ARBA00022692"/>
    </source>
</evidence>
<evidence type="ECO:0000313" key="7">
    <source>
        <dbReference type="EMBL" id="OGE25296.1"/>
    </source>
</evidence>
<accession>A0A1F5J9I8</accession>
<dbReference type="SUPFAM" id="SSF144091">
    <property type="entry name" value="Rhomboid-like"/>
    <property type="match status" value="1"/>
</dbReference>
<dbReference type="Pfam" id="PF01694">
    <property type="entry name" value="Rhomboid"/>
    <property type="match status" value="1"/>
</dbReference>
<dbReference type="GO" id="GO:0016020">
    <property type="term" value="C:membrane"/>
    <property type="evidence" value="ECO:0007669"/>
    <property type="project" value="UniProtKB-SubCell"/>
</dbReference>
<reference evidence="7 8" key="1">
    <citation type="journal article" date="2016" name="Nat. Commun.">
        <title>Thousands of microbial genomes shed light on interconnected biogeochemical processes in an aquifer system.</title>
        <authorList>
            <person name="Anantharaman K."/>
            <person name="Brown C.T."/>
            <person name="Hug L.A."/>
            <person name="Sharon I."/>
            <person name="Castelle C.J."/>
            <person name="Probst A.J."/>
            <person name="Thomas B.C."/>
            <person name="Singh A."/>
            <person name="Wilkins M.J."/>
            <person name="Karaoz U."/>
            <person name="Brodie E.L."/>
            <person name="Williams K.H."/>
            <person name="Hubbard S.S."/>
            <person name="Banfield J.F."/>
        </authorList>
    </citation>
    <scope>NUCLEOTIDE SEQUENCE [LARGE SCALE GENOMIC DNA]</scope>
</reference>
<evidence type="ECO:0000256" key="3">
    <source>
        <dbReference type="ARBA" id="ARBA00022989"/>
    </source>
</evidence>
<dbReference type="InterPro" id="IPR022764">
    <property type="entry name" value="Peptidase_S54_rhomboid_dom"/>
</dbReference>
<gene>
    <name evidence="7" type="ORF">A3C26_04095</name>
</gene>
<evidence type="ECO:0000256" key="5">
    <source>
        <dbReference type="SAM" id="Phobius"/>
    </source>
</evidence>
<organism evidence="7 8">
    <name type="scientific">Candidatus Daviesbacteria bacterium RIFCSPHIGHO2_02_FULL_39_12</name>
    <dbReference type="NCBI Taxonomy" id="1797770"/>
    <lineage>
        <taxon>Bacteria</taxon>
        <taxon>Candidatus Daviesiibacteriota</taxon>
    </lineage>
</organism>
<evidence type="ECO:0000313" key="8">
    <source>
        <dbReference type="Proteomes" id="UP000177042"/>
    </source>
</evidence>
<keyword evidence="3 5" id="KW-1133">Transmembrane helix</keyword>
<dbReference type="EMBL" id="MFCX01000029">
    <property type="protein sequence ID" value="OGE25296.1"/>
    <property type="molecule type" value="Genomic_DNA"/>
</dbReference>
<dbReference type="GO" id="GO:0004252">
    <property type="term" value="F:serine-type endopeptidase activity"/>
    <property type="evidence" value="ECO:0007669"/>
    <property type="project" value="InterPro"/>
</dbReference>
<dbReference type="AlphaFoldDB" id="A0A1F5J9I8"/>